<keyword evidence="8" id="KW-1185">Reference proteome</keyword>
<dbReference type="RefSeq" id="WP_344434946.1">
    <property type="nucleotide sequence ID" value="NZ_BAAASL010000007.1"/>
</dbReference>
<feature type="domain" description="Outer membrane channel protein CpnT-like N-terminal" evidence="6">
    <location>
        <begin position="13"/>
        <end position="148"/>
    </location>
</feature>
<dbReference type="EMBL" id="BAAASL010000007">
    <property type="protein sequence ID" value="GAA2715078.1"/>
    <property type="molecule type" value="Genomic_DNA"/>
</dbReference>
<keyword evidence="1" id="KW-0540">Nuclease</keyword>
<dbReference type="InterPro" id="IPR045351">
    <property type="entry name" value="DUF6531"/>
</dbReference>
<protein>
    <recommendedName>
        <fullName evidence="9">RHS repeat protein</fullName>
    </recommendedName>
</protein>
<evidence type="ECO:0000313" key="7">
    <source>
        <dbReference type="EMBL" id="GAA2715078.1"/>
    </source>
</evidence>
<dbReference type="Gene3D" id="2.180.10.10">
    <property type="entry name" value="RHS repeat-associated core"/>
    <property type="match status" value="3"/>
</dbReference>
<evidence type="ECO:0008006" key="9">
    <source>
        <dbReference type="Google" id="ProtNLM"/>
    </source>
</evidence>
<dbReference type="InterPro" id="IPR050708">
    <property type="entry name" value="T6SS_VgrG/RHS"/>
</dbReference>
<dbReference type="PANTHER" id="PTHR32305">
    <property type="match status" value="1"/>
</dbReference>
<proteinExistence type="predicted"/>
<evidence type="ECO:0000259" key="5">
    <source>
        <dbReference type="Pfam" id="PF25023"/>
    </source>
</evidence>
<name>A0ABP6G4S5_9ACTN</name>
<dbReference type="PRINTS" id="PR00394">
    <property type="entry name" value="RHSPROTEIN"/>
</dbReference>
<reference evidence="8" key="1">
    <citation type="journal article" date="2019" name="Int. J. Syst. Evol. Microbiol.">
        <title>The Global Catalogue of Microorganisms (GCM) 10K type strain sequencing project: providing services to taxonomists for standard genome sequencing and annotation.</title>
        <authorList>
            <consortium name="The Broad Institute Genomics Platform"/>
            <consortium name="The Broad Institute Genome Sequencing Center for Infectious Disease"/>
            <person name="Wu L."/>
            <person name="Ma J."/>
        </authorList>
    </citation>
    <scope>NUCLEOTIDE SEQUENCE [LARGE SCALE GENOMIC DNA]</scope>
    <source>
        <strain evidence="8">JCM 4542</strain>
    </source>
</reference>
<dbReference type="SUPFAM" id="SSF53933">
    <property type="entry name" value="Microbial ribonucleases"/>
    <property type="match status" value="1"/>
</dbReference>
<dbReference type="SUPFAM" id="SSF101898">
    <property type="entry name" value="NHL repeat"/>
    <property type="match status" value="1"/>
</dbReference>
<feature type="domain" description="Teneurin-like YD-shell" evidence="5">
    <location>
        <begin position="468"/>
        <end position="564"/>
    </location>
</feature>
<keyword evidence="3" id="KW-0378">Hydrolase</keyword>
<evidence type="ECO:0000256" key="3">
    <source>
        <dbReference type="ARBA" id="ARBA00022801"/>
    </source>
</evidence>
<evidence type="ECO:0000313" key="8">
    <source>
        <dbReference type="Proteomes" id="UP001500886"/>
    </source>
</evidence>
<dbReference type="InterPro" id="IPR057746">
    <property type="entry name" value="CpnT-like_N"/>
</dbReference>
<dbReference type="InterPro" id="IPR022385">
    <property type="entry name" value="Rhs_assc_core"/>
</dbReference>
<dbReference type="NCBIfam" id="TIGR01643">
    <property type="entry name" value="YD_repeat_2x"/>
    <property type="match status" value="13"/>
</dbReference>
<organism evidence="7 8">
    <name type="scientific">Streptomyces luteosporeus</name>
    <dbReference type="NCBI Taxonomy" id="173856"/>
    <lineage>
        <taxon>Bacteria</taxon>
        <taxon>Bacillati</taxon>
        <taxon>Actinomycetota</taxon>
        <taxon>Actinomycetes</taxon>
        <taxon>Kitasatosporales</taxon>
        <taxon>Streptomycetaceae</taxon>
        <taxon>Streptomyces</taxon>
    </lineage>
</organism>
<dbReference type="Pfam" id="PF20148">
    <property type="entry name" value="DUF6531"/>
    <property type="match status" value="1"/>
</dbReference>
<dbReference type="InterPro" id="IPR056823">
    <property type="entry name" value="TEN-like_YD-shell"/>
</dbReference>
<evidence type="ECO:0000256" key="2">
    <source>
        <dbReference type="ARBA" id="ARBA00022737"/>
    </source>
</evidence>
<evidence type="ECO:0000256" key="1">
    <source>
        <dbReference type="ARBA" id="ARBA00022722"/>
    </source>
</evidence>
<dbReference type="InterPro" id="IPR031325">
    <property type="entry name" value="RHS_repeat"/>
</dbReference>
<evidence type="ECO:0000259" key="4">
    <source>
        <dbReference type="Pfam" id="PF20148"/>
    </source>
</evidence>
<evidence type="ECO:0000259" key="6">
    <source>
        <dbReference type="Pfam" id="PF25547"/>
    </source>
</evidence>
<accession>A0ABP6G4S5</accession>
<dbReference type="Pfam" id="PF05593">
    <property type="entry name" value="RHS_repeat"/>
    <property type="match status" value="8"/>
</dbReference>
<sequence>MSAAEEARAVLEKLGLHWPDGDPGKLRKAAAAWKEFAGAVEGVRGATNNTAQALIRNNQGEGIEAFRVFWGRYTGGGSGSGGKGWLDDVAASAHGMADALEELARAIDDAVDKLWKKIGIEAGVILAGVGLGFLTFGLSTAASAAGATAVIELGATVGIAISATVAEVVATTLVLAAFSGVEAVTVDLAVAQPAKIAAGLQHGFSLDEINAAATDGMIYGGAFGGAFHGAGVLARNAELAGGYRNLLKGVRPGLVELPPAARPTAEIPCAKDPIDVATGTMLLPQTDLRLPGALPLTVERTHLSSYRSGGWFGPTWASTFDERVQLDAEGVVYAAADGMRLVYPVPRPGEPVLPVKGPRWPLQWDGRPDGTLTVTDPYEGVVRTFGAPAPTDTPGAVQLPLESLHDRNGTRIDIERTELGVPTALRHSGGAYVAVDTEGPRITALRLLDEAPSPYEHPHAPGRGTLLMRYGYDASGNLTEVTNSSGKPLHFTYDTEGRITSWTDRNGTSYSYTYDARGRVIRTEGSDGFLSGTFAYDDTTRTTTEADSLGHLRTYRHNTDGQVVEETDQLGNTTRTAWDPRGDRRLAVTDPLGRTTRYTYDDAGNLSRVTLPDGTAAHATYDADLCRPLQVTEPGGATWRHAYDERGNLLATTDPLGAVRRYAYDDAGHLTAVTDALGHTTTVLCDGAGLPLVVTDPLGHATTVRRDAFGRVVEAVDPLGRVTRMSWTTEGKPSRRDLPDGTCESWTWDGEGNLLTHTDPAGNTTTHTSTHFDLPASRTEPDGTTYSFAHDTELRLVAVTDPQGLTWSYDYDDAGRLAAETDFDGRRITYVHDAAGQLLARTNGAGETLHFERDALGRVIEQRSGTGGTTTYTYDAAGRLARTAGADAEVVHERDALGRLLSETVNGRTTRWSYDAEGHCTKRTTASGLTTEWTYDPAGRPTALRNDAGTLTFTYDAAGRETARGLGDDTALLTQAWDAADRITGQSVTAGAPGAQRLLQHRSYAYRADGHIQEIRDLTSGTRRFDLTATGRVTGVRAHGWTETYAYDTAGNLTHVTAPAHEAPGRHEVDGTLLRRAGRTTYEHDAQGRLVRKTRKLLNGRTRTWTYTWDAEDHLTEAVTPDGERWTYTYDPLGRRLCKRRASDGAETLFTWDGTRLAEQTAPDGAVTTWDHAPGTHRPVAQTHHRPLTRVQGRSLITDYAAEAPAPRFHAVITDPVGTPTELVTPDGTLAWHHRTTLWGTPLPAPPQPPDGADCPLRFPGQYADAETGLHYNYFRYYDPETARYVSPDPLGLEPAPHPYAYVVSPQAWVDPLGLAPCKAGDVLGDTSRLEGWIPTDVPKESRAVLRDIRESGVEAQGAGPQRMGPSMPQPFRNTGKGGAYKLPEYDSAGKPIEYLEWGTVQSADNPKWGGERIVTGSDGSAYYTPTHYQSYIVMEPGR</sequence>
<dbReference type="Pfam" id="PF25023">
    <property type="entry name" value="TEN_YD-shell"/>
    <property type="match status" value="1"/>
</dbReference>
<dbReference type="InterPro" id="IPR006530">
    <property type="entry name" value="YD"/>
</dbReference>
<dbReference type="Gene3D" id="3.10.450.30">
    <property type="entry name" value="Microbial ribonucleases"/>
    <property type="match status" value="1"/>
</dbReference>
<dbReference type="Proteomes" id="UP001500886">
    <property type="component" value="Unassembled WGS sequence"/>
</dbReference>
<dbReference type="Pfam" id="PF25547">
    <property type="entry name" value="WXG100_2"/>
    <property type="match status" value="1"/>
</dbReference>
<dbReference type="InterPro" id="IPR016191">
    <property type="entry name" value="Ribonuclease/ribotoxin"/>
</dbReference>
<comment type="caution">
    <text evidence="7">The sequence shown here is derived from an EMBL/GenBank/DDBJ whole genome shotgun (WGS) entry which is preliminary data.</text>
</comment>
<gene>
    <name evidence="7" type="ORF">GCM10010315_23510</name>
</gene>
<keyword evidence="2" id="KW-0677">Repeat</keyword>
<dbReference type="PANTHER" id="PTHR32305:SF15">
    <property type="entry name" value="PROTEIN RHSA-RELATED"/>
    <property type="match status" value="1"/>
</dbReference>
<dbReference type="NCBIfam" id="TIGR03696">
    <property type="entry name" value="Rhs_assc_core"/>
    <property type="match status" value="1"/>
</dbReference>
<feature type="domain" description="DUF6531" evidence="4">
    <location>
        <begin position="272"/>
        <end position="343"/>
    </location>
</feature>